<dbReference type="EMBL" id="UASD01000008">
    <property type="protein sequence ID" value="SPX10390.1"/>
    <property type="molecule type" value="Genomic_DNA"/>
</dbReference>
<proteinExistence type="predicted"/>
<dbReference type="SUPFAM" id="SSF50249">
    <property type="entry name" value="Nucleic acid-binding proteins"/>
    <property type="match status" value="2"/>
</dbReference>
<reference evidence="2 3" key="1">
    <citation type="submission" date="2018-06" db="EMBL/GenBank/DDBJ databases">
        <authorList>
            <consortium name="Pathogen Informatics"/>
            <person name="Doyle S."/>
        </authorList>
    </citation>
    <scope>NUCLEOTIDE SEQUENCE [LARGE SCALE GENOMIC DNA]</scope>
    <source>
        <strain evidence="2 3">NCTC9073</strain>
    </source>
</reference>
<dbReference type="EC" id="3.1.13.1" evidence="2"/>
<feature type="domain" description="S1 motif" evidence="1">
    <location>
        <begin position="55"/>
        <end position="97"/>
    </location>
</feature>
<evidence type="ECO:0000259" key="1">
    <source>
        <dbReference type="Pfam" id="PF00575"/>
    </source>
</evidence>
<evidence type="ECO:0000313" key="2">
    <source>
        <dbReference type="EMBL" id="SPX10390.1"/>
    </source>
</evidence>
<accession>A0A2X1MY03</accession>
<dbReference type="Pfam" id="PF00575">
    <property type="entry name" value="S1"/>
    <property type="match status" value="1"/>
</dbReference>
<dbReference type="AlphaFoldDB" id="A0A2X1MY03"/>
<sequence length="168" mass="19283">MINHRLLKAVIKGETATRPQDEITVQMAERRRLNRMAERDVGDWLYARFLKDKAGTDTRFAAEIVDISRGGMRVRLVDNGAIAFIPAPFLHAVRDELVCSRKTALYKLKVKRFTKWTDVIDVTIAEVRMETAALLRARSRNLLSRPIPHGWAVYFPALPSLYPGRFFN</sequence>
<gene>
    <name evidence="2" type="primary">rnb_4</name>
    <name evidence="2" type="ORF">NCTC9073_01685</name>
</gene>
<keyword evidence="2" id="KW-0378">Hydrolase</keyword>
<dbReference type="InterPro" id="IPR003029">
    <property type="entry name" value="S1_domain"/>
</dbReference>
<dbReference type="InterPro" id="IPR012340">
    <property type="entry name" value="NA-bd_OB-fold"/>
</dbReference>
<dbReference type="Gene3D" id="2.40.50.140">
    <property type="entry name" value="Nucleic acid-binding proteins"/>
    <property type="match status" value="1"/>
</dbReference>
<dbReference type="GO" id="GO:0003676">
    <property type="term" value="F:nucleic acid binding"/>
    <property type="evidence" value="ECO:0007669"/>
    <property type="project" value="InterPro"/>
</dbReference>
<dbReference type="Proteomes" id="UP000250780">
    <property type="component" value="Unassembled WGS sequence"/>
</dbReference>
<organism evidence="2 3">
    <name type="scientific">Escherichia coli</name>
    <dbReference type="NCBI Taxonomy" id="562"/>
    <lineage>
        <taxon>Bacteria</taxon>
        <taxon>Pseudomonadati</taxon>
        <taxon>Pseudomonadota</taxon>
        <taxon>Gammaproteobacteria</taxon>
        <taxon>Enterobacterales</taxon>
        <taxon>Enterobacteriaceae</taxon>
        <taxon>Escherichia</taxon>
    </lineage>
</organism>
<evidence type="ECO:0000313" key="3">
    <source>
        <dbReference type="Proteomes" id="UP000250780"/>
    </source>
</evidence>
<protein>
    <submittedName>
        <fullName evidence="2">Exoribonuclease II</fullName>
        <ecNumber evidence="2">3.1.13.1</ecNumber>
    </submittedName>
</protein>
<name>A0A2X1MY03_ECOLX</name>
<dbReference type="GO" id="GO:0008859">
    <property type="term" value="F:exoribonuclease II activity"/>
    <property type="evidence" value="ECO:0007669"/>
    <property type="project" value="UniProtKB-EC"/>
</dbReference>